<organism evidence="7 8">
    <name type="scientific">Nocardioides abyssi</name>
    <dbReference type="NCBI Taxonomy" id="3058370"/>
    <lineage>
        <taxon>Bacteria</taxon>
        <taxon>Bacillati</taxon>
        <taxon>Actinomycetota</taxon>
        <taxon>Actinomycetes</taxon>
        <taxon>Propionibacteriales</taxon>
        <taxon>Nocardioidaceae</taxon>
        <taxon>Nocardioides</taxon>
    </lineage>
</organism>
<dbReference type="SUPFAM" id="SSF53790">
    <property type="entry name" value="Tetrapyrrole methylase"/>
    <property type="match status" value="1"/>
</dbReference>
<dbReference type="PANTHER" id="PTHR43467:SF1">
    <property type="entry name" value="PRECORRIN-6A SYNTHASE [DEACETYLATING]"/>
    <property type="match status" value="1"/>
</dbReference>
<feature type="domain" description="Tetrapyrrole methylase" evidence="6">
    <location>
        <begin position="4"/>
        <end position="216"/>
    </location>
</feature>
<dbReference type="EMBL" id="JAUHJR010000002">
    <property type="protein sequence ID" value="MDN4161478.1"/>
    <property type="molecule type" value="Genomic_DNA"/>
</dbReference>
<dbReference type="InterPro" id="IPR000878">
    <property type="entry name" value="4pyrrol_Mease"/>
</dbReference>
<keyword evidence="3 7" id="KW-0489">Methyltransferase</keyword>
<gene>
    <name evidence="7" type="primary">cobF</name>
    <name evidence="7" type="ORF">QWY29_08960</name>
</gene>
<keyword evidence="8" id="KW-1185">Reference proteome</keyword>
<evidence type="ECO:0000259" key="6">
    <source>
        <dbReference type="Pfam" id="PF00590"/>
    </source>
</evidence>
<name>A0ABT8ETY1_9ACTN</name>
<dbReference type="Gene3D" id="3.40.1010.10">
    <property type="entry name" value="Cobalt-precorrin-4 Transmethylase, Domain 1"/>
    <property type="match status" value="1"/>
</dbReference>
<dbReference type="InterPro" id="IPR014776">
    <property type="entry name" value="4pyrrole_Mease_sub2"/>
</dbReference>
<protein>
    <submittedName>
        <fullName evidence="7">Precorrin-6A synthase (Deacetylating)</fullName>
        <ecNumber evidence="7">2.1.1.152</ecNumber>
    </submittedName>
</protein>
<proteinExistence type="predicted"/>
<evidence type="ECO:0000256" key="4">
    <source>
        <dbReference type="ARBA" id="ARBA00022679"/>
    </source>
</evidence>
<dbReference type="InterPro" id="IPR014777">
    <property type="entry name" value="4pyrrole_Mease_sub1"/>
</dbReference>
<dbReference type="PIRSF" id="PIRSF036525">
    <property type="entry name" value="CobF"/>
    <property type="match status" value="1"/>
</dbReference>
<dbReference type="PANTHER" id="PTHR43467">
    <property type="entry name" value="COBALT-PRECORRIN-2 C(20)-METHYLTRANSFERASE"/>
    <property type="match status" value="1"/>
</dbReference>
<comment type="pathway">
    <text evidence="1">Cofactor biosynthesis; adenosylcobalamin biosynthesis.</text>
</comment>
<dbReference type="GO" id="GO:0032259">
    <property type="term" value="P:methylation"/>
    <property type="evidence" value="ECO:0007669"/>
    <property type="project" value="UniProtKB-KW"/>
</dbReference>
<sequence length="244" mass="26172">MTHVHVVGLGMGPQHLTAEGVAALAGSDYVVAVRKGEHDELLEVRRRVAAAHGLDVAEVVDPERDRDDPSDYPGAVSAWHDARADAWGEVLAARGGTATYLVWGDPSLYDSTLRVLEQVAARRGDLTWDVVPGISAPQVLAARHRVVLHEVGQPVHLTTARRLVDDVAAGQQNLLVMLGSAASLDALDDLPDWRIWWGANLGGTGERLVAGRVAEVVGTVRAARAAAREEAGWVMDCFLLRAPR</sequence>
<dbReference type="CDD" id="cd11643">
    <property type="entry name" value="Precorrin-6A-synthase"/>
    <property type="match status" value="1"/>
</dbReference>
<evidence type="ECO:0000313" key="8">
    <source>
        <dbReference type="Proteomes" id="UP001168537"/>
    </source>
</evidence>
<evidence type="ECO:0000313" key="7">
    <source>
        <dbReference type="EMBL" id="MDN4161478.1"/>
    </source>
</evidence>
<dbReference type="Proteomes" id="UP001168537">
    <property type="component" value="Unassembled WGS sequence"/>
</dbReference>
<comment type="caution">
    <text evidence="7">The sequence shown here is derived from an EMBL/GenBank/DDBJ whole genome shotgun (WGS) entry which is preliminary data.</text>
</comment>
<keyword evidence="4 7" id="KW-0808">Transferase</keyword>
<evidence type="ECO:0000256" key="3">
    <source>
        <dbReference type="ARBA" id="ARBA00022603"/>
    </source>
</evidence>
<dbReference type="EC" id="2.1.1.152" evidence="7"/>
<keyword evidence="2" id="KW-0169">Cobalamin biosynthesis</keyword>
<dbReference type="InterPro" id="IPR012797">
    <property type="entry name" value="CobF"/>
</dbReference>
<reference evidence="7" key="1">
    <citation type="submission" date="2023-06" db="EMBL/GenBank/DDBJ databases">
        <title>Draft genome sequence of Nocardioides sp. SOB72.</title>
        <authorList>
            <person name="Zhang G."/>
        </authorList>
    </citation>
    <scope>NUCLEOTIDE SEQUENCE</scope>
    <source>
        <strain evidence="7">SOB72</strain>
    </source>
</reference>
<dbReference type="InterPro" id="IPR035996">
    <property type="entry name" value="4pyrrol_Methylase_sf"/>
</dbReference>
<accession>A0ABT8ETY1</accession>
<evidence type="ECO:0000256" key="5">
    <source>
        <dbReference type="ARBA" id="ARBA00022691"/>
    </source>
</evidence>
<evidence type="ECO:0000256" key="2">
    <source>
        <dbReference type="ARBA" id="ARBA00022573"/>
    </source>
</evidence>
<evidence type="ECO:0000256" key="1">
    <source>
        <dbReference type="ARBA" id="ARBA00004953"/>
    </source>
</evidence>
<dbReference type="RefSeq" id="WP_300960366.1">
    <property type="nucleotide sequence ID" value="NZ_JAUHJR010000002.1"/>
</dbReference>
<dbReference type="Pfam" id="PF00590">
    <property type="entry name" value="TP_methylase"/>
    <property type="match status" value="1"/>
</dbReference>
<keyword evidence="5" id="KW-0949">S-adenosyl-L-methionine</keyword>
<dbReference type="GO" id="GO:0043819">
    <property type="term" value="F:precorrin-6A synthase (deacetylating) activity"/>
    <property type="evidence" value="ECO:0007669"/>
    <property type="project" value="UniProtKB-EC"/>
</dbReference>
<dbReference type="NCBIfam" id="TIGR02434">
    <property type="entry name" value="CobF"/>
    <property type="match status" value="1"/>
</dbReference>
<dbReference type="Gene3D" id="3.30.950.10">
    <property type="entry name" value="Methyltransferase, Cobalt-precorrin-4 Transmethylase, Domain 2"/>
    <property type="match status" value="1"/>
</dbReference>